<reference evidence="1" key="1">
    <citation type="journal article" date="2014" name="Front. Microbiol.">
        <title>High frequency of phylogenetically diverse reductive dehalogenase-homologous genes in deep subseafloor sedimentary metagenomes.</title>
        <authorList>
            <person name="Kawai M."/>
            <person name="Futagami T."/>
            <person name="Toyoda A."/>
            <person name="Takaki Y."/>
            <person name="Nishi S."/>
            <person name="Hori S."/>
            <person name="Arai W."/>
            <person name="Tsubouchi T."/>
            <person name="Morono Y."/>
            <person name="Uchiyama I."/>
            <person name="Ito T."/>
            <person name="Fujiyama A."/>
            <person name="Inagaki F."/>
            <person name="Takami H."/>
        </authorList>
    </citation>
    <scope>NUCLEOTIDE SEQUENCE</scope>
    <source>
        <strain evidence="1">Expedition CK06-06</strain>
    </source>
</reference>
<gene>
    <name evidence="1" type="ORF">S12H4_43269</name>
</gene>
<evidence type="ECO:0000313" key="1">
    <source>
        <dbReference type="EMBL" id="GAJ06609.1"/>
    </source>
</evidence>
<name>X1TMZ0_9ZZZZ</name>
<proteinExistence type="predicted"/>
<feature type="non-terminal residue" evidence="1">
    <location>
        <position position="259"/>
    </location>
</feature>
<protein>
    <submittedName>
        <fullName evidence="1">Uncharacterized protein</fullName>
    </submittedName>
</protein>
<organism evidence="1">
    <name type="scientific">marine sediment metagenome</name>
    <dbReference type="NCBI Taxonomy" id="412755"/>
    <lineage>
        <taxon>unclassified sequences</taxon>
        <taxon>metagenomes</taxon>
        <taxon>ecological metagenomes</taxon>
    </lineage>
</organism>
<comment type="caution">
    <text evidence="1">The sequence shown here is derived from an EMBL/GenBank/DDBJ whole genome shotgun (WGS) entry which is preliminary data.</text>
</comment>
<feature type="non-terminal residue" evidence="1">
    <location>
        <position position="1"/>
    </location>
</feature>
<sequence length="259" mass="29353">REGLKRINKLARIYFLNDPLIRRAVLTQTQYVFGQGIQIRADHPLVDEVIQDFVDDSKNKAEITEHQGRMIKETELQLFANIYFVFFVDGATGRVRVRTIPADEIADIITDPEDSKTPLYYKRVWMKRTFDLATGQYTSEQKIAYYPHWANFKPAGAITGKKIEDSVVYHIAVNKLSDMKFGVSEIYSAFSWSKAYGKFLEDWATIIRSYARFAWGLTTKGRKGAAKVKDKLQSSIGTGEDTYPPVAGSVFLSPEGAEG</sequence>
<dbReference type="AlphaFoldDB" id="X1TMZ0"/>
<dbReference type="EMBL" id="BARW01026543">
    <property type="protein sequence ID" value="GAJ06609.1"/>
    <property type="molecule type" value="Genomic_DNA"/>
</dbReference>
<accession>X1TMZ0</accession>